<dbReference type="AlphaFoldDB" id="A0A0P4WEH0"/>
<protein>
    <recommendedName>
        <fullName evidence="1">Dedicator of cytokinesis C/D N-terminal domain-containing protein</fullName>
    </recommendedName>
</protein>
<dbReference type="InterPro" id="IPR026791">
    <property type="entry name" value="DOCK"/>
</dbReference>
<dbReference type="InterPro" id="IPR021816">
    <property type="entry name" value="DOCK_C/D_N"/>
</dbReference>
<feature type="domain" description="Dedicator of cytokinesis C/D N-terminal" evidence="1">
    <location>
        <begin position="38"/>
        <end position="129"/>
    </location>
</feature>
<dbReference type="GO" id="GO:0007264">
    <property type="term" value="P:small GTPase-mediated signal transduction"/>
    <property type="evidence" value="ECO:0007669"/>
    <property type="project" value="InterPro"/>
</dbReference>
<dbReference type="Pfam" id="PF11878">
    <property type="entry name" value="DOCK_C-D_N"/>
    <property type="match status" value="1"/>
</dbReference>
<evidence type="ECO:0000259" key="1">
    <source>
        <dbReference type="Pfam" id="PF11878"/>
    </source>
</evidence>
<reference evidence="2" key="1">
    <citation type="submission" date="2015-09" db="EMBL/GenBank/DDBJ databases">
        <title>Scylla olivacea transcriptome.</title>
        <authorList>
            <person name="Ikhwanuddin M."/>
        </authorList>
    </citation>
    <scope>NUCLEOTIDE SEQUENCE</scope>
</reference>
<sequence length="130" mass="14785">MAERKFTRGLCKPGMAAQVRENVSQAVKATATQVKPRLADPIDFEDYVSKNKIMLNNDTLRELLLYPPDDMSHCVVPRVTRTLQSLASVHLQEDITNPLVRQCLATYSQDLTTITYKYLPYSGSYLHLPR</sequence>
<name>A0A0P4WEH0_SCYOL</name>
<evidence type="ECO:0000313" key="2">
    <source>
        <dbReference type="EMBL" id="JAI67092.1"/>
    </source>
</evidence>
<organism evidence="2">
    <name type="scientific">Scylla olivacea</name>
    <name type="common">Orange mud crab</name>
    <name type="synonym">Cancer olivacea</name>
    <dbReference type="NCBI Taxonomy" id="85551"/>
    <lineage>
        <taxon>Eukaryota</taxon>
        <taxon>Metazoa</taxon>
        <taxon>Ecdysozoa</taxon>
        <taxon>Arthropoda</taxon>
        <taxon>Crustacea</taxon>
        <taxon>Multicrustacea</taxon>
        <taxon>Malacostraca</taxon>
        <taxon>Eumalacostraca</taxon>
        <taxon>Eucarida</taxon>
        <taxon>Decapoda</taxon>
        <taxon>Pleocyemata</taxon>
        <taxon>Brachyura</taxon>
        <taxon>Eubrachyura</taxon>
        <taxon>Portunoidea</taxon>
        <taxon>Portunidae</taxon>
        <taxon>Portuninae</taxon>
        <taxon>Scylla</taxon>
    </lineage>
</organism>
<dbReference type="EMBL" id="GDRN01041450">
    <property type="protein sequence ID" value="JAI67092.1"/>
    <property type="molecule type" value="Transcribed_RNA"/>
</dbReference>
<dbReference type="PANTHER" id="PTHR23317">
    <property type="entry name" value="DEDICATOR OF CYTOKINESIS DOCK"/>
    <property type="match status" value="1"/>
</dbReference>
<proteinExistence type="predicted"/>
<dbReference type="GO" id="GO:0005085">
    <property type="term" value="F:guanyl-nucleotide exchange factor activity"/>
    <property type="evidence" value="ECO:0007669"/>
    <property type="project" value="InterPro"/>
</dbReference>
<accession>A0A0P4WEH0</accession>
<dbReference type="PANTHER" id="PTHR23317:SF26">
    <property type="entry name" value="ZIZIMIN, ISOFORM K"/>
    <property type="match status" value="1"/>
</dbReference>